<dbReference type="PROSITE" id="PS50112">
    <property type="entry name" value="PAS"/>
    <property type="match status" value="1"/>
</dbReference>
<dbReference type="SMART" id="SM00052">
    <property type="entry name" value="EAL"/>
    <property type="match status" value="1"/>
</dbReference>
<dbReference type="InterPro" id="IPR043128">
    <property type="entry name" value="Rev_trsase/Diguanyl_cyclase"/>
</dbReference>
<dbReference type="RefSeq" id="WP_077590736.1">
    <property type="nucleotide sequence ID" value="NZ_CP019640.1"/>
</dbReference>
<dbReference type="InterPro" id="IPR001633">
    <property type="entry name" value="EAL_dom"/>
</dbReference>
<accession>A0A1Q2L2Z5</accession>
<dbReference type="OrthoDB" id="2624050at2"/>
<dbReference type="SMART" id="SM00091">
    <property type="entry name" value="PAS"/>
    <property type="match status" value="1"/>
</dbReference>
<dbReference type="InterPro" id="IPR003018">
    <property type="entry name" value="GAF"/>
</dbReference>
<feature type="domain" description="PAS" evidence="1">
    <location>
        <begin position="14"/>
        <end position="84"/>
    </location>
</feature>
<dbReference type="SMART" id="SM00267">
    <property type="entry name" value="GGDEF"/>
    <property type="match status" value="1"/>
</dbReference>
<dbReference type="SMART" id="SM00065">
    <property type="entry name" value="GAF"/>
    <property type="match status" value="1"/>
</dbReference>
<dbReference type="AlphaFoldDB" id="A0A1Q2L2Z5"/>
<feature type="domain" description="EAL" evidence="3">
    <location>
        <begin position="473"/>
        <end position="726"/>
    </location>
</feature>
<dbReference type="PROSITE" id="PS50887">
    <property type="entry name" value="GGDEF"/>
    <property type="match status" value="1"/>
</dbReference>
<dbReference type="SUPFAM" id="SSF55781">
    <property type="entry name" value="GAF domain-like"/>
    <property type="match status" value="1"/>
</dbReference>
<dbReference type="SUPFAM" id="SSF55073">
    <property type="entry name" value="Nucleotide cyclase"/>
    <property type="match status" value="1"/>
</dbReference>
<dbReference type="Pfam" id="PF13185">
    <property type="entry name" value="GAF_2"/>
    <property type="match status" value="1"/>
</dbReference>
<dbReference type="InterPro" id="IPR000700">
    <property type="entry name" value="PAS-assoc_C"/>
</dbReference>
<dbReference type="Pfam" id="PF13426">
    <property type="entry name" value="PAS_9"/>
    <property type="match status" value="1"/>
</dbReference>
<dbReference type="PIRSF" id="PIRSF005925">
    <property type="entry name" value="Dos"/>
    <property type="match status" value="1"/>
</dbReference>
<dbReference type="InterPro" id="IPR000160">
    <property type="entry name" value="GGDEF_dom"/>
</dbReference>
<dbReference type="PANTHER" id="PTHR44757:SF2">
    <property type="entry name" value="BIOFILM ARCHITECTURE MAINTENANCE PROTEIN MBAA"/>
    <property type="match status" value="1"/>
</dbReference>
<dbReference type="InterPro" id="IPR035919">
    <property type="entry name" value="EAL_sf"/>
</dbReference>
<dbReference type="NCBIfam" id="TIGR00229">
    <property type="entry name" value="sensory_box"/>
    <property type="match status" value="1"/>
</dbReference>
<dbReference type="InterPro" id="IPR029787">
    <property type="entry name" value="Nucleotide_cyclase"/>
</dbReference>
<evidence type="ECO:0008006" key="7">
    <source>
        <dbReference type="Google" id="ProtNLM"/>
    </source>
</evidence>
<reference evidence="5 6" key="1">
    <citation type="submission" date="2017-02" db="EMBL/GenBank/DDBJ databases">
        <title>The complete genomic sequence of a novel cold adapted crude oil-degrading bacterium Planococcus qaidamina Y42.</title>
        <authorList>
            <person name="Yang R."/>
        </authorList>
    </citation>
    <scope>NUCLEOTIDE SEQUENCE [LARGE SCALE GENOMIC DNA]</scope>
    <source>
        <strain evidence="5 6">Y42</strain>
    </source>
</reference>
<keyword evidence="6" id="KW-1185">Reference proteome</keyword>
<sequence length="729" mass="81631">MESLLRSDSLFDIYKSLFDYNPDACYALNAEGQFQLFNEVAEETTGYMEKEVIQLPFTALIDEKFLPETMALFQRVLRGSREQFDTIIKAKDGSGIELSITAAPIYIDGEVKGIVGTAKDVTERNNLELLLNGQNKVLEMIAQGEPLSAVLDRIITIVETISEGALGSILLTNEEGTHLNAGTTRNLPNEYVRMIDNMPIGPDAASCGTAAYLNCRVISADIDSDPRWALYKEVPLKHGLRACWSSPVRDSQRKVLGVFAIYYTSSRTPTTTDMQIIEKATHLTSLAIQHYRAEEQIKFMAFHDALTGLPNKQLFNERLTEAISRCKATAEETVVLLYMDLDRFKLINDTLGHNVGDALLNQVARRMEACIRKTDTASRQGGDEFAILLEGASKKEATIVADRVLNALARPFEVGGHEIFITPSIGICLYPPDGSCPEELIRKADLAMYQAKKEGKNNFQFYDESLNSRIYDRLQIENELRKAIDSEQFSLRYQPIVDLVSGQLVGAEALTRWDHPELGSIPPDQFIPIAEETGLILPLGERILRMACKELKKWQFADTERFTLAVNLSIRQFYQPNLLKIIQGILRETETDPTRLTIEITESMTMNVKKASSILYQLKSMGINISMDDFGTGYSSLNCLKEFPIDHLKIDQTFIREISGTNGNKNIAATIISMAHTLGMKVIAEGVETEEQLHFLKQHNSDEAQGYLFSKPLAAGEFHLLIDKGFVYS</sequence>
<organism evidence="5 6">
    <name type="scientific">Planococcus lenghuensis</name>
    <dbReference type="NCBI Taxonomy" id="2213202"/>
    <lineage>
        <taxon>Bacteria</taxon>
        <taxon>Bacillati</taxon>
        <taxon>Bacillota</taxon>
        <taxon>Bacilli</taxon>
        <taxon>Bacillales</taxon>
        <taxon>Caryophanaceae</taxon>
        <taxon>Planococcus</taxon>
    </lineage>
</organism>
<evidence type="ECO:0000313" key="5">
    <source>
        <dbReference type="EMBL" id="AQQ54835.1"/>
    </source>
</evidence>
<dbReference type="NCBIfam" id="TIGR00254">
    <property type="entry name" value="GGDEF"/>
    <property type="match status" value="1"/>
</dbReference>
<dbReference type="Pfam" id="PF00563">
    <property type="entry name" value="EAL"/>
    <property type="match status" value="1"/>
</dbReference>
<dbReference type="InterPro" id="IPR052155">
    <property type="entry name" value="Biofilm_reg_signaling"/>
</dbReference>
<dbReference type="CDD" id="cd00130">
    <property type="entry name" value="PAS"/>
    <property type="match status" value="1"/>
</dbReference>
<dbReference type="PROSITE" id="PS50113">
    <property type="entry name" value="PAC"/>
    <property type="match status" value="1"/>
</dbReference>
<dbReference type="InterPro" id="IPR000014">
    <property type="entry name" value="PAS"/>
</dbReference>
<feature type="domain" description="PAC" evidence="2">
    <location>
        <begin position="82"/>
        <end position="133"/>
    </location>
</feature>
<dbReference type="FunFam" id="3.30.70.270:FF:000001">
    <property type="entry name" value="Diguanylate cyclase domain protein"/>
    <property type="match status" value="1"/>
</dbReference>
<dbReference type="PROSITE" id="PS50883">
    <property type="entry name" value="EAL"/>
    <property type="match status" value="1"/>
</dbReference>
<proteinExistence type="predicted"/>
<dbReference type="Gene3D" id="3.20.20.450">
    <property type="entry name" value="EAL domain"/>
    <property type="match status" value="1"/>
</dbReference>
<dbReference type="InterPro" id="IPR012226">
    <property type="entry name" value="Diguanyl_cyclase/Pdiesterase"/>
</dbReference>
<feature type="domain" description="GGDEF" evidence="4">
    <location>
        <begin position="332"/>
        <end position="464"/>
    </location>
</feature>
<evidence type="ECO:0000259" key="4">
    <source>
        <dbReference type="PROSITE" id="PS50887"/>
    </source>
</evidence>
<dbReference type="Pfam" id="PF00990">
    <property type="entry name" value="GGDEF"/>
    <property type="match status" value="1"/>
</dbReference>
<evidence type="ECO:0000259" key="2">
    <source>
        <dbReference type="PROSITE" id="PS50113"/>
    </source>
</evidence>
<protein>
    <recommendedName>
        <fullName evidence="7">EAL domain-containing protein</fullName>
    </recommendedName>
</protein>
<dbReference type="InterPro" id="IPR029016">
    <property type="entry name" value="GAF-like_dom_sf"/>
</dbReference>
<dbReference type="SMART" id="SM00086">
    <property type="entry name" value="PAC"/>
    <property type="match status" value="1"/>
</dbReference>
<dbReference type="SUPFAM" id="SSF141868">
    <property type="entry name" value="EAL domain-like"/>
    <property type="match status" value="1"/>
</dbReference>
<dbReference type="Gene3D" id="3.30.450.20">
    <property type="entry name" value="PAS domain"/>
    <property type="match status" value="1"/>
</dbReference>
<gene>
    <name evidence="5" type="ORF">B0X71_18165</name>
</gene>
<dbReference type="KEGG" id="pmar:B0X71_18165"/>
<dbReference type="InterPro" id="IPR035965">
    <property type="entry name" value="PAS-like_dom_sf"/>
</dbReference>
<dbReference type="SUPFAM" id="SSF55785">
    <property type="entry name" value="PYP-like sensor domain (PAS domain)"/>
    <property type="match status" value="1"/>
</dbReference>
<name>A0A1Q2L2Z5_9BACL</name>
<evidence type="ECO:0000313" key="6">
    <source>
        <dbReference type="Proteomes" id="UP000188184"/>
    </source>
</evidence>
<evidence type="ECO:0000259" key="3">
    <source>
        <dbReference type="PROSITE" id="PS50883"/>
    </source>
</evidence>
<dbReference type="Gene3D" id="3.30.450.40">
    <property type="match status" value="1"/>
</dbReference>
<dbReference type="CDD" id="cd01948">
    <property type="entry name" value="EAL"/>
    <property type="match status" value="1"/>
</dbReference>
<dbReference type="EMBL" id="CP019640">
    <property type="protein sequence ID" value="AQQ54835.1"/>
    <property type="molecule type" value="Genomic_DNA"/>
</dbReference>
<evidence type="ECO:0000259" key="1">
    <source>
        <dbReference type="PROSITE" id="PS50112"/>
    </source>
</evidence>
<dbReference type="CDD" id="cd01949">
    <property type="entry name" value="GGDEF"/>
    <property type="match status" value="1"/>
</dbReference>
<dbReference type="PANTHER" id="PTHR44757">
    <property type="entry name" value="DIGUANYLATE CYCLASE DGCP"/>
    <property type="match status" value="1"/>
</dbReference>
<dbReference type="Proteomes" id="UP000188184">
    <property type="component" value="Chromosome"/>
</dbReference>
<dbReference type="Gene3D" id="3.30.70.270">
    <property type="match status" value="1"/>
</dbReference>
<dbReference type="InterPro" id="IPR001610">
    <property type="entry name" value="PAC"/>
</dbReference>